<evidence type="ECO:0000256" key="1">
    <source>
        <dbReference type="ARBA" id="ARBA00004613"/>
    </source>
</evidence>
<dbReference type="Gene3D" id="2.10.90.10">
    <property type="entry name" value="Cystine-knot cytokines"/>
    <property type="match status" value="1"/>
</dbReference>
<evidence type="ECO:0000256" key="12">
    <source>
        <dbReference type="ARBA" id="ARBA00079540"/>
    </source>
</evidence>
<dbReference type="GO" id="GO:0072542">
    <property type="term" value="F:protein phosphatase activator activity"/>
    <property type="evidence" value="ECO:0007669"/>
    <property type="project" value="TreeGrafter"/>
</dbReference>
<dbReference type="GO" id="GO:0005576">
    <property type="term" value="C:extracellular region"/>
    <property type="evidence" value="ECO:0007669"/>
    <property type="project" value="UniProtKB-SubCell"/>
</dbReference>
<comment type="subcellular location">
    <subcellularLocation>
        <location evidence="1">Secreted</location>
    </subcellularLocation>
</comment>
<sequence>METTKLPPSSPSSPTTSFSVPSAEKVDGFPRRSMRRARQRRSHSSSQFRYQSSQVELTPLPLLKDAPVAELHDLFCKKLQQCCVLFDFLDCVADLKGKEIKRAALNELVESVATSRGVLIEPLYPEAIKMISVNIFRTLPPSENPEFDPEEDEPTLEASWPHLQLVYEFFLRFLESPDFQPSMAKRYVDQKFVLQLLELFDSEDPREREYLKTILHRVYGKLLGLRAYIRKQINNIFLRFIYETEHFNGVAELLEILGRELKREREACGALARPGGAPGAPDADAHRGCQEPAQPPGARRERGPADPLVPADGSLRPARAQTQRGLLWSRGERHLGAAPQQLDNTGVRGQGEDMQLMVKVLGDRESMHLHPLSITFLLLLVAEAAVVCVTVTTALHGFRGCAVREFSFVAQKPGCKGLRITTEACWGRCHTWEKPVPDPPYIQRHHRVCTYSRTRHMTARLPGCQPDVSPLYHYPMALHCHCAICSTQDTECETF</sequence>
<comment type="subunit">
    <text evidence="10">Heterodimer with GPHA2; this heterodimer interacts with thyroid-stimulating hormone receptor (TSHR), and hence stimulates cAMP production.</text>
</comment>
<dbReference type="GO" id="GO:0000159">
    <property type="term" value="C:protein phosphatase type 2A complex"/>
    <property type="evidence" value="ECO:0007669"/>
    <property type="project" value="InterPro"/>
</dbReference>
<evidence type="ECO:0000256" key="11">
    <source>
        <dbReference type="ARBA" id="ARBA00068436"/>
    </source>
</evidence>
<dbReference type="InterPro" id="IPR001545">
    <property type="entry name" value="Gonadotropin_bsu"/>
</dbReference>
<dbReference type="InterPro" id="IPR029034">
    <property type="entry name" value="Cystine-knot_cytokine"/>
</dbReference>
<dbReference type="GO" id="GO:0005829">
    <property type="term" value="C:cytosol"/>
    <property type="evidence" value="ECO:0007669"/>
    <property type="project" value="TreeGrafter"/>
</dbReference>
<reference evidence="15" key="1">
    <citation type="submission" date="2022-08" db="EMBL/GenBank/DDBJ databases">
        <title>Genome sequencing of akame (Lates japonicus).</title>
        <authorList>
            <person name="Hashiguchi Y."/>
            <person name="Takahashi H."/>
        </authorList>
    </citation>
    <scope>NUCLEOTIDE SEQUENCE</scope>
    <source>
        <strain evidence="15">Kochi</strain>
    </source>
</reference>
<feature type="compositionally biased region" description="Low complexity" evidence="13">
    <location>
        <begin position="12"/>
        <end position="22"/>
    </location>
</feature>
<keyword evidence="6" id="KW-0732">Signal</keyword>
<dbReference type="InterPro" id="IPR006208">
    <property type="entry name" value="Glyco_hormone_CN"/>
</dbReference>
<gene>
    <name evidence="15" type="ORF">AKAME5_000635400</name>
</gene>
<dbReference type="GO" id="GO:0005634">
    <property type="term" value="C:nucleus"/>
    <property type="evidence" value="ECO:0007669"/>
    <property type="project" value="TreeGrafter"/>
</dbReference>
<protein>
    <recommendedName>
        <fullName evidence="11">Glycoprotein hormone beta-5</fullName>
    </recommendedName>
    <alternativeName>
        <fullName evidence="12">Thyrostimulin subunit beta</fullName>
    </alternativeName>
</protein>
<evidence type="ECO:0000313" key="16">
    <source>
        <dbReference type="Proteomes" id="UP001279410"/>
    </source>
</evidence>
<dbReference type="EMBL" id="BRZM01000018">
    <property type="protein sequence ID" value="GLD53632.1"/>
    <property type="molecule type" value="Genomic_DNA"/>
</dbReference>
<dbReference type="SMART" id="SM00068">
    <property type="entry name" value="GHB"/>
    <property type="match status" value="1"/>
</dbReference>
<accession>A0AAD3MGS4</accession>
<dbReference type="Pfam" id="PF00007">
    <property type="entry name" value="Cys_knot"/>
    <property type="match status" value="1"/>
</dbReference>
<feature type="region of interest" description="Disordered" evidence="13">
    <location>
        <begin position="271"/>
        <end position="314"/>
    </location>
</feature>
<dbReference type="Pfam" id="PF01603">
    <property type="entry name" value="B56"/>
    <property type="match status" value="1"/>
</dbReference>
<dbReference type="InterPro" id="IPR002554">
    <property type="entry name" value="PP2A_B56"/>
</dbReference>
<dbReference type="SUPFAM" id="SSF57501">
    <property type="entry name" value="Cystine-knot cytokines"/>
    <property type="match status" value="1"/>
</dbReference>
<proteinExistence type="inferred from homology"/>
<dbReference type="SUPFAM" id="SSF48371">
    <property type="entry name" value="ARM repeat"/>
    <property type="match status" value="1"/>
</dbReference>
<evidence type="ECO:0000256" key="10">
    <source>
        <dbReference type="ARBA" id="ARBA00064459"/>
    </source>
</evidence>
<dbReference type="CDD" id="cd00069">
    <property type="entry name" value="GHB_like"/>
    <property type="match status" value="1"/>
</dbReference>
<dbReference type="InterPro" id="IPR011989">
    <property type="entry name" value="ARM-like"/>
</dbReference>
<comment type="similarity">
    <text evidence="3">Belongs to the phosphatase 2A regulatory subunit B56 family.</text>
</comment>
<dbReference type="InterPro" id="IPR016024">
    <property type="entry name" value="ARM-type_fold"/>
</dbReference>
<keyword evidence="16" id="KW-1185">Reference proteome</keyword>
<dbReference type="PANTHER" id="PTHR10257:SF4">
    <property type="entry name" value="SERINE_THREONINE-PROTEIN PHOSPHATASE 2A 56 KDA REGULATORY SUBUNIT BETA ISOFORM"/>
    <property type="match status" value="1"/>
</dbReference>
<organism evidence="15 16">
    <name type="scientific">Lates japonicus</name>
    <name type="common">Japanese lates</name>
    <dbReference type="NCBI Taxonomy" id="270547"/>
    <lineage>
        <taxon>Eukaryota</taxon>
        <taxon>Metazoa</taxon>
        <taxon>Chordata</taxon>
        <taxon>Craniata</taxon>
        <taxon>Vertebrata</taxon>
        <taxon>Euteleostomi</taxon>
        <taxon>Actinopterygii</taxon>
        <taxon>Neopterygii</taxon>
        <taxon>Teleostei</taxon>
        <taxon>Neoteleostei</taxon>
        <taxon>Acanthomorphata</taxon>
        <taxon>Carangaria</taxon>
        <taxon>Carangaria incertae sedis</taxon>
        <taxon>Centropomidae</taxon>
        <taxon>Lates</taxon>
    </lineage>
</organism>
<evidence type="ECO:0000256" key="4">
    <source>
        <dbReference type="ARBA" id="ARBA00022525"/>
    </source>
</evidence>
<evidence type="ECO:0000256" key="13">
    <source>
        <dbReference type="SAM" id="MobiDB-lite"/>
    </source>
</evidence>
<keyword evidence="8" id="KW-0325">Glycoprotein</keyword>
<keyword evidence="4" id="KW-0964">Secreted</keyword>
<evidence type="ECO:0000256" key="8">
    <source>
        <dbReference type="ARBA" id="ARBA00023180"/>
    </source>
</evidence>
<evidence type="ECO:0000256" key="7">
    <source>
        <dbReference type="ARBA" id="ARBA00023157"/>
    </source>
</evidence>
<feature type="region of interest" description="Disordered" evidence="13">
    <location>
        <begin position="1"/>
        <end position="52"/>
    </location>
</feature>
<keyword evidence="5" id="KW-0372">Hormone</keyword>
<dbReference type="Gene3D" id="1.25.10.10">
    <property type="entry name" value="Leucine-rich Repeat Variant"/>
    <property type="match status" value="1"/>
</dbReference>
<dbReference type="GO" id="GO:0005179">
    <property type="term" value="F:hormone activity"/>
    <property type="evidence" value="ECO:0007669"/>
    <property type="project" value="UniProtKB-KW"/>
</dbReference>
<feature type="domain" description="Glycoprotein hormone subunit beta" evidence="14">
    <location>
        <begin position="400"/>
        <end position="493"/>
    </location>
</feature>
<comment type="similarity">
    <text evidence="2">Belongs to the glycoprotein hormones subunit beta family.</text>
</comment>
<evidence type="ECO:0000256" key="6">
    <source>
        <dbReference type="ARBA" id="ARBA00022729"/>
    </source>
</evidence>
<comment type="caution">
    <text evidence="15">The sequence shown here is derived from an EMBL/GenBank/DDBJ whole genome shotgun (WGS) entry which is preliminary data.</text>
</comment>
<dbReference type="PANTHER" id="PTHR10257">
    <property type="entry name" value="SERINE/THREONINE PROTEIN PHOSPHATASE 2A PP2A REGULATORY SUBUNIT B"/>
    <property type="match status" value="1"/>
</dbReference>
<evidence type="ECO:0000256" key="3">
    <source>
        <dbReference type="ARBA" id="ARBA00009745"/>
    </source>
</evidence>
<dbReference type="Proteomes" id="UP001279410">
    <property type="component" value="Unassembled WGS sequence"/>
</dbReference>
<dbReference type="FunFam" id="1.25.10.10:FF:000353">
    <property type="entry name" value="Serine/threonine-protein phosphatase 2A 56 kDa regulatory subunit"/>
    <property type="match status" value="1"/>
</dbReference>
<evidence type="ECO:0000313" key="15">
    <source>
        <dbReference type="EMBL" id="GLD53632.1"/>
    </source>
</evidence>
<comment type="function">
    <text evidence="9">Functions as a heterodimeric glycoprotein hormone with GPHA2 able to bind and activate the thyroid-stimulating hormone receptor (TSHR), leading to increased cAMP production. Plays a central role in controlling thyroid cell metabolism.</text>
</comment>
<evidence type="ECO:0000256" key="5">
    <source>
        <dbReference type="ARBA" id="ARBA00022702"/>
    </source>
</evidence>
<feature type="compositionally biased region" description="Low complexity" evidence="13">
    <location>
        <begin position="271"/>
        <end position="282"/>
    </location>
</feature>
<evidence type="ECO:0000259" key="14">
    <source>
        <dbReference type="Pfam" id="PF00007"/>
    </source>
</evidence>
<name>A0AAD3MGS4_LATJO</name>
<dbReference type="FunFam" id="2.10.90.10:FF:000029">
    <property type="entry name" value="glycoprotein hormone beta-5"/>
    <property type="match status" value="1"/>
</dbReference>
<feature type="compositionally biased region" description="Basic residues" evidence="13">
    <location>
        <begin position="32"/>
        <end position="43"/>
    </location>
</feature>
<dbReference type="AlphaFoldDB" id="A0AAD3MGS4"/>
<evidence type="ECO:0000256" key="9">
    <source>
        <dbReference type="ARBA" id="ARBA00054534"/>
    </source>
</evidence>
<keyword evidence="7" id="KW-1015">Disulfide bond</keyword>
<evidence type="ECO:0000256" key="2">
    <source>
        <dbReference type="ARBA" id="ARBA00006552"/>
    </source>
</evidence>